<evidence type="ECO:0000313" key="2">
    <source>
        <dbReference type="EMBL" id="GMA87812.1"/>
    </source>
</evidence>
<proteinExistence type="predicted"/>
<gene>
    <name evidence="2" type="ORF">GCM10025868_30620</name>
</gene>
<evidence type="ECO:0000313" key="3">
    <source>
        <dbReference type="Proteomes" id="UP001157017"/>
    </source>
</evidence>
<keyword evidence="3" id="KW-1185">Reference proteome</keyword>
<evidence type="ECO:0000256" key="1">
    <source>
        <dbReference type="SAM" id="MobiDB-lite"/>
    </source>
</evidence>
<accession>A0ABQ6JLT9</accession>
<dbReference type="EMBL" id="BSUZ01000001">
    <property type="protein sequence ID" value="GMA87812.1"/>
    <property type="molecule type" value="Genomic_DNA"/>
</dbReference>
<comment type="caution">
    <text evidence="2">The sequence shown here is derived from an EMBL/GenBank/DDBJ whole genome shotgun (WGS) entry which is preliminary data.</text>
</comment>
<reference evidence="3" key="1">
    <citation type="journal article" date="2019" name="Int. J. Syst. Evol. Microbiol.">
        <title>The Global Catalogue of Microorganisms (GCM) 10K type strain sequencing project: providing services to taxonomists for standard genome sequencing and annotation.</title>
        <authorList>
            <consortium name="The Broad Institute Genomics Platform"/>
            <consortium name="The Broad Institute Genome Sequencing Center for Infectious Disease"/>
            <person name="Wu L."/>
            <person name="Ma J."/>
        </authorList>
    </citation>
    <scope>NUCLEOTIDE SEQUENCE [LARGE SCALE GENOMIC DNA]</scope>
    <source>
        <strain evidence="3">NBRC 108730</strain>
    </source>
</reference>
<organism evidence="2 3">
    <name type="scientific">Angustibacter aerolatus</name>
    <dbReference type="NCBI Taxonomy" id="1162965"/>
    <lineage>
        <taxon>Bacteria</taxon>
        <taxon>Bacillati</taxon>
        <taxon>Actinomycetota</taxon>
        <taxon>Actinomycetes</taxon>
        <taxon>Kineosporiales</taxon>
        <taxon>Kineosporiaceae</taxon>
    </lineage>
</organism>
<name>A0ABQ6JLT9_9ACTN</name>
<protein>
    <submittedName>
        <fullName evidence="2">Uncharacterized protein</fullName>
    </submittedName>
</protein>
<dbReference type="Proteomes" id="UP001157017">
    <property type="component" value="Unassembled WGS sequence"/>
</dbReference>
<sequence length="97" mass="10843">MVDADRRVAQALAFVRRRLSGDYEVDEFGFDAEPTQVLLPLLRPLYRSLVPRRGARHRERPDRGRRAAGRQPLGHPGARLPDDAGSPCTTRRPATGT</sequence>
<feature type="region of interest" description="Disordered" evidence="1">
    <location>
        <begin position="50"/>
        <end position="97"/>
    </location>
</feature>